<feature type="compositionally biased region" description="Low complexity" evidence="1">
    <location>
        <begin position="109"/>
        <end position="125"/>
    </location>
</feature>
<keyword evidence="3" id="KW-1185">Reference proteome</keyword>
<proteinExistence type="predicted"/>
<protein>
    <recommendedName>
        <fullName evidence="4">F-box domain-containing protein</fullName>
    </recommendedName>
</protein>
<feature type="region of interest" description="Disordered" evidence="1">
    <location>
        <begin position="274"/>
        <end position="311"/>
    </location>
</feature>
<comment type="caution">
    <text evidence="2">The sequence shown here is derived from an EMBL/GenBank/DDBJ whole genome shotgun (WGS) entry which is preliminary data.</text>
</comment>
<gene>
    <name evidence="2" type="ORF">HK105_200429</name>
</gene>
<dbReference type="PANTHER" id="PTHR13318:SF190">
    <property type="entry name" value="PARTNER OF PAIRED, ISOFORM B"/>
    <property type="match status" value="1"/>
</dbReference>
<dbReference type="Proteomes" id="UP001527925">
    <property type="component" value="Unassembled WGS sequence"/>
</dbReference>
<feature type="region of interest" description="Disordered" evidence="1">
    <location>
        <begin position="79"/>
        <end position="138"/>
    </location>
</feature>
<dbReference type="EMBL" id="JADGIZ020000001">
    <property type="protein sequence ID" value="KAL2920356.1"/>
    <property type="molecule type" value="Genomic_DNA"/>
</dbReference>
<dbReference type="SUPFAM" id="SSF52047">
    <property type="entry name" value="RNI-like"/>
    <property type="match status" value="1"/>
</dbReference>
<dbReference type="InterPro" id="IPR032675">
    <property type="entry name" value="LRR_dom_sf"/>
</dbReference>
<evidence type="ECO:0008006" key="4">
    <source>
        <dbReference type="Google" id="ProtNLM"/>
    </source>
</evidence>
<name>A0ABR4NLL0_9FUNG</name>
<evidence type="ECO:0000313" key="3">
    <source>
        <dbReference type="Proteomes" id="UP001527925"/>
    </source>
</evidence>
<organism evidence="2 3">
    <name type="scientific">Polyrhizophydium stewartii</name>
    <dbReference type="NCBI Taxonomy" id="2732419"/>
    <lineage>
        <taxon>Eukaryota</taxon>
        <taxon>Fungi</taxon>
        <taxon>Fungi incertae sedis</taxon>
        <taxon>Chytridiomycota</taxon>
        <taxon>Chytridiomycota incertae sedis</taxon>
        <taxon>Chytridiomycetes</taxon>
        <taxon>Rhizophydiales</taxon>
        <taxon>Rhizophydiales incertae sedis</taxon>
        <taxon>Polyrhizophydium</taxon>
    </lineage>
</organism>
<dbReference type="Gene3D" id="3.80.10.10">
    <property type="entry name" value="Ribonuclease Inhibitor"/>
    <property type="match status" value="1"/>
</dbReference>
<dbReference type="PANTHER" id="PTHR13318">
    <property type="entry name" value="PARTNER OF PAIRED, ISOFORM B-RELATED"/>
    <property type="match status" value="1"/>
</dbReference>
<evidence type="ECO:0000256" key="1">
    <source>
        <dbReference type="SAM" id="MobiDB-lite"/>
    </source>
</evidence>
<reference evidence="2 3" key="1">
    <citation type="submission" date="2023-09" db="EMBL/GenBank/DDBJ databases">
        <title>Pangenome analysis of Batrachochytrium dendrobatidis and related Chytrids.</title>
        <authorList>
            <person name="Yacoub M.N."/>
            <person name="Stajich J.E."/>
            <person name="James T.Y."/>
        </authorList>
    </citation>
    <scope>NUCLEOTIDE SEQUENCE [LARGE SCALE GENOMIC DNA]</scope>
    <source>
        <strain evidence="2 3">JEL0888</strain>
    </source>
</reference>
<sequence length="872" mass="93990">MSLQSVWLCDGVSVLRDAKDAHRAAEDAQLERAAAPPSSPAAVVSSLSVSLATTLRPPRRHASAPAVSAPPASLSALLSASLPLPSPPPPVGPAQASTPSDAPSPPAPGTGLATNAATAAAAGSTAPPPAGVLASAARRAPTPSINKLFCQRWKRATTEPALHQHPQAPPHAHTAAPYQVQQYPAATMHPQAATALPTQSAPRRPRGIKQLVRRMSAPLTPLRLAPAMSPVAAAAESAANVSAAAFAPHAAQHRREAQRGVDDASSIAATLGSLASSGSSGERRISADSNAPHAVSAHDSAPSSMLPQSAAGPKARAGLACLLPAEDADAAMHSNDEEQSILSVDSQHDRIELLRRHEQQLAHQVFLGCKKQSVRVVLRLPLEIMRIIVGSASLSRQDLLSLSLSCVAWHRAASEALFARLGSRDMHGFCRLMVRIRDRWEARTTPLPAVAPPQFMSLRLIHPIVHSVQVRLILDAVKQIQVGCALDEKLLSREWVAQMCDRLRGPCVLDLGFLMRHMGGSIREIEHKQLTRDVLTRISQDCPHVRRLDLGLPSIFFNFNSPQDPQADVFDFPELESLTLSGCDSRPFTRIAPNLRMPSLRRLVLDSIAVFDGQMIAMLESTRGNLTSLVVSVCESMEWMRELTRLCPKLETLVIANFRWSRIGGPVVLPRLPPTITHLGLVYPESSTSINSVFDTLPHLTRLDLAGQWTDDDLLRLPEACPGLEVLSLDHLAVSDARLLRIADSLALRELSLASLRNVSCTFLTRLVATRSAATLTHLCVAHCPAISPRAMWDCCISRNMRALQVAVFKTKSAKRIADSLAHKSRLLGARVQGSLRRAIPTRKSSSSSSLPRRLTPLFLVWNNEPGQWVSV</sequence>
<accession>A0ABR4NLL0</accession>
<evidence type="ECO:0000313" key="2">
    <source>
        <dbReference type="EMBL" id="KAL2920356.1"/>
    </source>
</evidence>